<protein>
    <submittedName>
        <fullName evidence="1">Cytoplasmic protein</fullName>
    </submittedName>
</protein>
<reference evidence="1" key="1">
    <citation type="journal article" date="2023" name="Front. Microbiol.">
        <title>Isolation of Brucella inopinata from a White's tree frog (Litoria caerulea): pose exotic frogs a potential risk to human health?</title>
        <authorList>
            <person name="Scholz H.C."/>
            <person name="Heckers K.O."/>
            <person name="Appelt S."/>
            <person name="Geier-Doemling D."/>
            <person name="Schlegel P."/>
            <person name="Wattam A.R."/>
        </authorList>
    </citation>
    <scope>NUCLEOTIDE SEQUENCE</scope>
    <source>
        <strain evidence="1">FO700662</strain>
    </source>
</reference>
<keyword evidence="2" id="KW-1185">Reference proteome</keyword>
<gene>
    <name evidence="1" type="ORF">P8A28_03810</name>
</gene>
<comment type="caution">
    <text evidence="1">The sequence shown here is derived from an EMBL/GenBank/DDBJ whole genome shotgun (WGS) entry which is preliminary data.</text>
</comment>
<dbReference type="Proteomes" id="UP001171122">
    <property type="component" value="Unassembled WGS sequence"/>
</dbReference>
<dbReference type="RefSeq" id="WP_008508513.1">
    <property type="nucleotide sequence ID" value="NZ_JARQXC010000006.1"/>
</dbReference>
<accession>A0AAW7B8H5</accession>
<sequence>MMQATLKIDRNAFLANRAQERMNAMQRAALQIIAGIDMDLLMKASKEEKQQASRRLGRLIERERLKGTNGHWSYDLNRHIALKQALDVLEGRTVRRRQMRHYC</sequence>
<name>A0AAW7B8H5_9HYPH</name>
<evidence type="ECO:0000313" key="1">
    <source>
        <dbReference type="EMBL" id="MDL2332084.1"/>
    </source>
</evidence>
<dbReference type="EMBL" id="JARQXC010000006">
    <property type="protein sequence ID" value="MDL2332084.1"/>
    <property type="molecule type" value="Genomic_DNA"/>
</dbReference>
<proteinExistence type="predicted"/>
<organism evidence="1 2">
    <name type="scientific">Brucella inopinata</name>
    <dbReference type="NCBI Taxonomy" id="1218315"/>
    <lineage>
        <taxon>Bacteria</taxon>
        <taxon>Pseudomonadati</taxon>
        <taxon>Pseudomonadota</taxon>
        <taxon>Alphaproteobacteria</taxon>
        <taxon>Hyphomicrobiales</taxon>
        <taxon>Brucellaceae</taxon>
        <taxon>Brucella/Ochrobactrum group</taxon>
        <taxon>Brucella</taxon>
    </lineage>
</organism>
<evidence type="ECO:0000313" key="2">
    <source>
        <dbReference type="Proteomes" id="UP001171122"/>
    </source>
</evidence>
<dbReference type="AlphaFoldDB" id="A0AAW7B8H5"/>